<keyword evidence="1" id="KW-0472">Membrane</keyword>
<feature type="transmembrane region" description="Helical" evidence="1">
    <location>
        <begin position="120"/>
        <end position="141"/>
    </location>
</feature>
<keyword evidence="1" id="KW-0812">Transmembrane</keyword>
<dbReference type="Proteomes" id="UP000219356">
    <property type="component" value="Unassembled WGS sequence"/>
</dbReference>
<accession>A0A285MZ74</accession>
<evidence type="ECO:0000313" key="2">
    <source>
        <dbReference type="EMBL" id="SNZ02499.1"/>
    </source>
</evidence>
<feature type="transmembrane region" description="Helical" evidence="1">
    <location>
        <begin position="20"/>
        <end position="41"/>
    </location>
</feature>
<dbReference type="EMBL" id="OBEK01000001">
    <property type="protein sequence ID" value="SNZ02499.1"/>
    <property type="molecule type" value="Genomic_DNA"/>
</dbReference>
<evidence type="ECO:0008006" key="4">
    <source>
        <dbReference type="Google" id="ProtNLM"/>
    </source>
</evidence>
<keyword evidence="1" id="KW-1133">Transmembrane helix</keyword>
<keyword evidence="3" id="KW-1185">Reference proteome</keyword>
<sequence>MENTWIRFLLPDDEYKRRNIMSYFAEAAILQLGVLVIMLILSRTGLISMDSELVLLLLLFGSAAYIGIRYILSGMEYTDIMTEKAFRKERKRIAVKSITFFLFFVGIYSLFYLFGAVSTSPVAILGVSILGAVILFITDYASLRRSYQKNKELID</sequence>
<reference evidence="3" key="1">
    <citation type="submission" date="2017-09" db="EMBL/GenBank/DDBJ databases">
        <authorList>
            <person name="Varghese N."/>
            <person name="Submissions S."/>
        </authorList>
    </citation>
    <scope>NUCLEOTIDE SEQUENCE [LARGE SCALE GENOMIC DNA]</scope>
    <source>
        <strain evidence="3">CGMCC 1.8913</strain>
    </source>
</reference>
<proteinExistence type="predicted"/>
<evidence type="ECO:0000256" key="1">
    <source>
        <dbReference type="SAM" id="Phobius"/>
    </source>
</evidence>
<dbReference type="AlphaFoldDB" id="A0A285MZ74"/>
<protein>
    <recommendedName>
        <fullName evidence="4">DUF3278 domain-containing protein</fullName>
    </recommendedName>
</protein>
<feature type="transmembrane region" description="Helical" evidence="1">
    <location>
        <begin position="93"/>
        <end position="114"/>
    </location>
</feature>
<gene>
    <name evidence="2" type="ORF">SAMN05421503_0124</name>
</gene>
<evidence type="ECO:0000313" key="3">
    <source>
        <dbReference type="Proteomes" id="UP000219356"/>
    </source>
</evidence>
<dbReference type="OrthoDB" id="2429113at2"/>
<organism evidence="2 3">
    <name type="scientific">Terribacillus aidingensis</name>
    <dbReference type="NCBI Taxonomy" id="586416"/>
    <lineage>
        <taxon>Bacteria</taxon>
        <taxon>Bacillati</taxon>
        <taxon>Bacillota</taxon>
        <taxon>Bacilli</taxon>
        <taxon>Bacillales</taxon>
        <taxon>Bacillaceae</taxon>
        <taxon>Terribacillus</taxon>
    </lineage>
</organism>
<feature type="transmembrane region" description="Helical" evidence="1">
    <location>
        <begin position="53"/>
        <end position="72"/>
    </location>
</feature>
<dbReference type="RefSeq" id="WP_097038285.1">
    <property type="nucleotide sequence ID" value="NZ_OBEK01000001.1"/>
</dbReference>
<name>A0A285MZ74_9BACI</name>